<evidence type="ECO:0000256" key="3">
    <source>
        <dbReference type="ARBA" id="ARBA00022801"/>
    </source>
</evidence>
<dbReference type="GO" id="GO:0008252">
    <property type="term" value="F:nucleotidase activity"/>
    <property type="evidence" value="ECO:0007669"/>
    <property type="project" value="InterPro"/>
</dbReference>
<dbReference type="InterPro" id="IPR002828">
    <property type="entry name" value="SurE-like_Pase/nucleotidase"/>
</dbReference>
<evidence type="ECO:0000313" key="7">
    <source>
        <dbReference type="Proteomes" id="UP000310374"/>
    </source>
</evidence>
<dbReference type="AlphaFoldDB" id="A0AB74JM99"/>
<dbReference type="EMBL" id="QZAT01000119">
    <property type="protein sequence ID" value="THX24536.1"/>
    <property type="molecule type" value="Genomic_DNA"/>
</dbReference>
<dbReference type="GO" id="GO:0046872">
    <property type="term" value="F:metal ion binding"/>
    <property type="evidence" value="ECO:0007669"/>
    <property type="project" value="UniProtKB-KW"/>
</dbReference>
<protein>
    <submittedName>
        <fullName evidence="6">Acid phosphatase</fullName>
    </submittedName>
</protein>
<comment type="similarity">
    <text evidence="1">Belongs to the SurE nucleotidase family.</text>
</comment>
<evidence type="ECO:0000256" key="2">
    <source>
        <dbReference type="ARBA" id="ARBA00022723"/>
    </source>
</evidence>
<dbReference type="Pfam" id="PF01975">
    <property type="entry name" value="SurE"/>
    <property type="match status" value="1"/>
</dbReference>
<feature type="chain" id="PRO_5044493119" evidence="4">
    <location>
        <begin position="17"/>
        <end position="329"/>
    </location>
</feature>
<keyword evidence="2" id="KW-0479">Metal-binding</keyword>
<feature type="signal peptide" evidence="4">
    <location>
        <begin position="1"/>
        <end position="16"/>
    </location>
</feature>
<keyword evidence="3" id="KW-0378">Hydrolase</keyword>
<keyword evidence="4" id="KW-0732">Signal</keyword>
<reference evidence="6 7" key="1">
    <citation type="submission" date="2018-10" db="EMBL/GenBank/DDBJ databases">
        <title>Fifty Aureobasidium pullulans genomes reveal a recombining polyextremotolerant generalist.</title>
        <authorList>
            <person name="Gostincar C."/>
            <person name="Turk M."/>
            <person name="Zajc J."/>
            <person name="Gunde-Cimerman N."/>
        </authorList>
    </citation>
    <scope>NUCLEOTIDE SEQUENCE [LARGE SCALE GENOMIC DNA]</scope>
    <source>
        <strain evidence="6 7">EXF-10081</strain>
    </source>
</reference>
<organism evidence="6 7">
    <name type="scientific">Aureobasidium pullulans</name>
    <name type="common">Black yeast</name>
    <name type="synonym">Pullularia pullulans</name>
    <dbReference type="NCBI Taxonomy" id="5580"/>
    <lineage>
        <taxon>Eukaryota</taxon>
        <taxon>Fungi</taxon>
        <taxon>Dikarya</taxon>
        <taxon>Ascomycota</taxon>
        <taxon>Pezizomycotina</taxon>
        <taxon>Dothideomycetes</taxon>
        <taxon>Dothideomycetidae</taxon>
        <taxon>Dothideales</taxon>
        <taxon>Saccotheciaceae</taxon>
        <taxon>Aureobasidium</taxon>
    </lineage>
</organism>
<dbReference type="PANTHER" id="PTHR30457">
    <property type="entry name" value="5'-NUCLEOTIDASE SURE"/>
    <property type="match status" value="1"/>
</dbReference>
<dbReference type="Gene3D" id="3.40.1210.10">
    <property type="entry name" value="Survival protein SurE-like phosphatase/nucleotidase"/>
    <property type="match status" value="1"/>
</dbReference>
<name>A0AB74JM99_AURPU</name>
<gene>
    <name evidence="6" type="ORF">D6D12_07590</name>
</gene>
<feature type="domain" description="Survival protein SurE-like phosphatase/nucleotidase" evidence="5">
    <location>
        <begin position="19"/>
        <end position="215"/>
    </location>
</feature>
<comment type="caution">
    <text evidence="6">The sequence shown here is derived from an EMBL/GenBank/DDBJ whole genome shotgun (WGS) entry which is preliminary data.</text>
</comment>
<dbReference type="InterPro" id="IPR036523">
    <property type="entry name" value="SurE-like_sf"/>
</dbReference>
<evidence type="ECO:0000313" key="6">
    <source>
        <dbReference type="EMBL" id="THX24536.1"/>
    </source>
</evidence>
<evidence type="ECO:0000256" key="4">
    <source>
        <dbReference type="SAM" id="SignalP"/>
    </source>
</evidence>
<dbReference type="SUPFAM" id="SSF64167">
    <property type="entry name" value="SurE-like"/>
    <property type="match status" value="1"/>
</dbReference>
<dbReference type="PANTHER" id="PTHR30457:SF0">
    <property type="entry name" value="PHOSPHATASE, PUTATIVE (AFU_ORTHOLOGUE AFUA_4G01070)-RELATED"/>
    <property type="match status" value="1"/>
</dbReference>
<accession>A0AB74JM99</accession>
<sequence length="329" mass="35385">MYLTLGLIIFPLAVNAVNIVLSNDDGWADSNIRVLYRTLKASGHGILLSAPSIDQSGTGSSMSPPAPLDYQCQYHTCPFGSPATGMWQTEPNITYVNSFPASAMDYGINISGPKRFGGRRPDLAISGINNGNVDNSGIAVPFSGTVGAATHASILGIPSIVFSGQTNHRHAWKAIPPLHSRLYSALATNLTNTLLASGPPYLPPLTFLNVNFAAADPGLCDQESNFRFVMTRLYPAFPGLSGKDISVCGGDQRLVTEEKVLKTHMRRLNSILSHDRTYKRGMGGKQSDHMATAKGFDLMDSEQVLEQDISTHPTTYETKETSKQGAQGP</sequence>
<dbReference type="Proteomes" id="UP000310374">
    <property type="component" value="Unassembled WGS sequence"/>
</dbReference>
<proteinExistence type="inferred from homology"/>
<evidence type="ECO:0000256" key="1">
    <source>
        <dbReference type="ARBA" id="ARBA00011062"/>
    </source>
</evidence>
<evidence type="ECO:0000259" key="5">
    <source>
        <dbReference type="Pfam" id="PF01975"/>
    </source>
</evidence>
<dbReference type="InterPro" id="IPR030048">
    <property type="entry name" value="SurE"/>
</dbReference>